<dbReference type="Gene3D" id="3.30.420.40">
    <property type="match status" value="1"/>
</dbReference>
<dbReference type="Pfam" id="PF02541">
    <property type="entry name" value="Ppx-GppA"/>
    <property type="match status" value="1"/>
</dbReference>
<dbReference type="PANTHER" id="PTHR30005">
    <property type="entry name" value="EXOPOLYPHOSPHATASE"/>
    <property type="match status" value="1"/>
</dbReference>
<protein>
    <submittedName>
        <fullName evidence="3">Exopolyphosphatase</fullName>
    </submittedName>
</protein>
<comment type="caution">
    <text evidence="3">The sequence shown here is derived from an EMBL/GenBank/DDBJ whole genome shotgun (WGS) entry which is preliminary data.</text>
</comment>
<gene>
    <name evidence="3" type="primary">ppx</name>
    <name evidence="3" type="ORF">A9Y57_01884</name>
</gene>
<dbReference type="PANTHER" id="PTHR30005:SF0">
    <property type="entry name" value="RETROGRADE REGULATION PROTEIN 2"/>
    <property type="match status" value="1"/>
</dbReference>
<dbReference type="Proteomes" id="UP000217465">
    <property type="component" value="Unassembled WGS sequence"/>
</dbReference>
<dbReference type="SUPFAM" id="SSF53067">
    <property type="entry name" value="Actin-like ATPase domain"/>
    <property type="match status" value="2"/>
</dbReference>
<dbReference type="EMBL" id="NSGR01000010">
    <property type="protein sequence ID" value="PCH10595.1"/>
    <property type="molecule type" value="Genomic_DNA"/>
</dbReference>
<dbReference type="Gene3D" id="3.30.420.150">
    <property type="entry name" value="Exopolyphosphatase. Domain 2"/>
    <property type="match status" value="1"/>
</dbReference>
<evidence type="ECO:0000259" key="2">
    <source>
        <dbReference type="Pfam" id="PF02541"/>
    </source>
</evidence>
<name>A0A854W5H8_9STRE</name>
<dbReference type="InterPro" id="IPR050273">
    <property type="entry name" value="GppA/Ppx_hydrolase"/>
</dbReference>
<organism evidence="3 4">
    <name type="scientific">Streptococcus parauberis</name>
    <dbReference type="NCBI Taxonomy" id="1348"/>
    <lineage>
        <taxon>Bacteria</taxon>
        <taxon>Bacillati</taxon>
        <taxon>Bacillota</taxon>
        <taxon>Bacilli</taxon>
        <taxon>Lactobacillales</taxon>
        <taxon>Streptococcaceae</taxon>
        <taxon>Streptococcus</taxon>
    </lineage>
</organism>
<proteinExistence type="inferred from homology"/>
<dbReference type="GO" id="GO:0006357">
    <property type="term" value="P:regulation of transcription by RNA polymerase II"/>
    <property type="evidence" value="ECO:0007669"/>
    <property type="project" value="TreeGrafter"/>
</dbReference>
<evidence type="ECO:0000313" key="4">
    <source>
        <dbReference type="Proteomes" id="UP000217465"/>
    </source>
</evidence>
<sequence>MNTAIVDIGSNTIRLNIYHVEKNEYSILFTKKYTASLASYFEDGQLSEEGIKTLKKTLKSIQNATSFVTLESIHYFATASLRNISNQDEIIAQVKKELGIAINLLPQEEEARLGHIGIEEVYGKTDGLSIDIGGGSTEISIFEDEKVIADFNFSEGSLSLYKRYIDEILPTLDEYNRITEKVKKLLKKKEDEKVDKFDTLIGIGGSIRAVGKVIQKIENTDSATEFTVDQLKSVSKKLLNHDKNTLIAIFKVSPDRIHTITPGVIVLLEVCKWFKVKKILISNKGLREGYLVDYLQKSDLQLSTKE</sequence>
<comment type="similarity">
    <text evidence="1">Belongs to the GppA/Ppx family.</text>
</comment>
<dbReference type="InterPro" id="IPR003695">
    <property type="entry name" value="Ppx_GppA_N"/>
</dbReference>
<evidence type="ECO:0000256" key="1">
    <source>
        <dbReference type="ARBA" id="ARBA00007125"/>
    </source>
</evidence>
<accession>A0A854W5H8</accession>
<reference evidence="3 4" key="1">
    <citation type="submission" date="2016-06" db="EMBL/GenBank/DDBJ databases">
        <authorList>
            <person name="Haines A.N."/>
            <person name="Council K.R."/>
        </authorList>
    </citation>
    <scope>NUCLEOTIDE SEQUENCE [LARGE SCALE GENOMIC DNA]</scope>
    <source>
        <strain evidence="3 4">SP158-29</strain>
    </source>
</reference>
<feature type="domain" description="Ppx/GppA phosphatase N-terminal" evidence="2">
    <location>
        <begin position="17"/>
        <end position="297"/>
    </location>
</feature>
<dbReference type="RefSeq" id="WP_096633890.1">
    <property type="nucleotide sequence ID" value="NZ_NSGR01000010.1"/>
</dbReference>
<dbReference type="InterPro" id="IPR043129">
    <property type="entry name" value="ATPase_NBD"/>
</dbReference>
<dbReference type="CDD" id="cd24052">
    <property type="entry name" value="ASKHA_NBD_HpPPX-GppA-like"/>
    <property type="match status" value="1"/>
</dbReference>
<dbReference type="AlphaFoldDB" id="A0A854W5H8"/>
<evidence type="ECO:0000313" key="3">
    <source>
        <dbReference type="EMBL" id="PCH10595.1"/>
    </source>
</evidence>